<evidence type="ECO:0000256" key="3">
    <source>
        <dbReference type="ARBA" id="ARBA00022989"/>
    </source>
</evidence>
<evidence type="ECO:0000256" key="5">
    <source>
        <dbReference type="RuleBase" id="RU362022"/>
    </source>
</evidence>
<keyword evidence="5" id="KW-0949">S-adenosyl-L-methionine</keyword>
<evidence type="ECO:0000256" key="1">
    <source>
        <dbReference type="ARBA" id="ARBA00004141"/>
    </source>
</evidence>
<dbReference type="Proteomes" id="UP000749646">
    <property type="component" value="Unassembled WGS sequence"/>
</dbReference>
<reference evidence="6" key="1">
    <citation type="journal article" date="2020" name="Fungal Divers.">
        <title>Resolving the Mortierellaceae phylogeny through synthesis of multi-gene phylogenetics and phylogenomics.</title>
        <authorList>
            <person name="Vandepol N."/>
            <person name="Liber J."/>
            <person name="Desiro A."/>
            <person name="Na H."/>
            <person name="Kennedy M."/>
            <person name="Barry K."/>
            <person name="Grigoriev I.V."/>
            <person name="Miller A.N."/>
            <person name="O'Donnell K."/>
            <person name="Stajich J.E."/>
            <person name="Bonito G."/>
        </authorList>
    </citation>
    <scope>NUCLEOTIDE SEQUENCE</scope>
    <source>
        <strain evidence="6">MES-2147</strain>
    </source>
</reference>
<comment type="caution">
    <text evidence="6">The sequence shown here is derived from an EMBL/GenBank/DDBJ whole genome shotgun (WGS) entry which is preliminary data.</text>
</comment>
<feature type="transmembrane region" description="Helical" evidence="5">
    <location>
        <begin position="188"/>
        <end position="206"/>
    </location>
</feature>
<keyword evidence="3 5" id="KW-1133">Transmembrane helix</keyword>
<dbReference type="EC" id="2.1.1.100" evidence="5"/>
<keyword evidence="5" id="KW-0808">Transferase</keyword>
<feature type="transmembrane region" description="Helical" evidence="5">
    <location>
        <begin position="49"/>
        <end position="67"/>
    </location>
</feature>
<organism evidence="6 7">
    <name type="scientific">Modicella reniformis</name>
    <dbReference type="NCBI Taxonomy" id="1440133"/>
    <lineage>
        <taxon>Eukaryota</taxon>
        <taxon>Fungi</taxon>
        <taxon>Fungi incertae sedis</taxon>
        <taxon>Mucoromycota</taxon>
        <taxon>Mortierellomycotina</taxon>
        <taxon>Mortierellomycetes</taxon>
        <taxon>Mortierellales</taxon>
        <taxon>Mortierellaceae</taxon>
        <taxon>Modicella</taxon>
    </lineage>
</organism>
<dbReference type="PANTHER" id="PTHR12714:SF9">
    <property type="entry name" value="PROTEIN-S-ISOPRENYLCYSTEINE O-METHYLTRANSFERASE"/>
    <property type="match status" value="1"/>
</dbReference>
<keyword evidence="7" id="KW-1185">Reference proteome</keyword>
<dbReference type="PANTHER" id="PTHR12714">
    <property type="entry name" value="PROTEIN-S ISOPRENYLCYSTEINE O-METHYLTRANSFERASE"/>
    <property type="match status" value="1"/>
</dbReference>
<dbReference type="GO" id="GO:0005789">
    <property type="term" value="C:endoplasmic reticulum membrane"/>
    <property type="evidence" value="ECO:0007669"/>
    <property type="project" value="UniProtKB-SubCell"/>
</dbReference>
<gene>
    <name evidence="6" type="ORF">BGZ65_006577</name>
</gene>
<evidence type="ECO:0000313" key="6">
    <source>
        <dbReference type="EMBL" id="KAF9927827.1"/>
    </source>
</evidence>
<proteinExistence type="inferred from homology"/>
<protein>
    <recommendedName>
        <fullName evidence="5">Protein-S-isoprenylcysteine O-methyltransferase</fullName>
        <ecNumber evidence="5">2.1.1.100</ecNumber>
    </recommendedName>
</protein>
<feature type="transmembrane region" description="Helical" evidence="5">
    <location>
        <begin position="87"/>
        <end position="105"/>
    </location>
</feature>
<dbReference type="Pfam" id="PF04140">
    <property type="entry name" value="ICMT"/>
    <property type="match status" value="1"/>
</dbReference>
<keyword evidence="2 5" id="KW-0812">Transmembrane</keyword>
<keyword evidence="5" id="KW-0256">Endoplasmic reticulum</keyword>
<dbReference type="InterPro" id="IPR007269">
    <property type="entry name" value="ICMT_MeTrfase"/>
</dbReference>
<comment type="caution">
    <text evidence="5">Lacks conserved residue(s) required for the propagation of feature annotation.</text>
</comment>
<dbReference type="OrthoDB" id="422086at2759"/>
<dbReference type="Gene3D" id="1.20.120.1630">
    <property type="match status" value="1"/>
</dbReference>
<comment type="subcellular location">
    <subcellularLocation>
        <location evidence="5">Endoplasmic reticulum membrane</location>
        <topology evidence="5">Multi-pass membrane protein</topology>
    </subcellularLocation>
    <subcellularLocation>
        <location evidence="1">Membrane</location>
        <topology evidence="1">Multi-pass membrane protein</topology>
    </subcellularLocation>
</comment>
<sequence>MVYAAKLVCQSVAIWSYAMSAQAPSSSKAVSEDKVLDENWLKNTGVRRFPMIVCGIGIFEASVYIFLMSKASASSFAGNVAIKQLSVLKPWHIGISILAVSGLAFRRWSYHTLDRFFTYQLTIRPGHRLIGHGPYKYIRHPSYTGTIINGACVYGLLWYEGLYEVMASFLSKGISWVLSRDVVIPNEILGVPGGVLVTAFYTYLMVKLTMSRVRKEEAMLKDHFGKEWDLFSSKRWCFFPFIY</sequence>
<keyword evidence="5" id="KW-0489">Methyltransferase</keyword>
<dbReference type="GO" id="GO:0032259">
    <property type="term" value="P:methylation"/>
    <property type="evidence" value="ECO:0007669"/>
    <property type="project" value="UniProtKB-KW"/>
</dbReference>
<dbReference type="AlphaFoldDB" id="A0A9P6LSH1"/>
<dbReference type="GO" id="GO:0004671">
    <property type="term" value="F:protein C-terminal S-isoprenylcysteine carboxyl O-methyltransferase activity"/>
    <property type="evidence" value="ECO:0007669"/>
    <property type="project" value="UniProtKB-EC"/>
</dbReference>
<keyword evidence="4 5" id="KW-0472">Membrane</keyword>
<accession>A0A9P6LSH1</accession>
<comment type="similarity">
    <text evidence="5">Belongs to the class VI-like SAM-binding methyltransferase superfamily. Isoprenylcysteine carboxyl methyltransferase family.</text>
</comment>
<name>A0A9P6LSH1_9FUNG</name>
<dbReference type="EMBL" id="JAAAHW010010296">
    <property type="protein sequence ID" value="KAF9927827.1"/>
    <property type="molecule type" value="Genomic_DNA"/>
</dbReference>
<evidence type="ECO:0000256" key="4">
    <source>
        <dbReference type="ARBA" id="ARBA00023136"/>
    </source>
</evidence>
<evidence type="ECO:0000256" key="2">
    <source>
        <dbReference type="ARBA" id="ARBA00022692"/>
    </source>
</evidence>
<comment type="catalytic activity">
    <reaction evidence="5">
        <text>[protein]-C-terminal S-[(2E,6E)-farnesyl]-L-cysteine + S-adenosyl-L-methionine = [protein]-C-terminal S-[(2E,6E)-farnesyl]-L-cysteine methyl ester + S-adenosyl-L-homocysteine</text>
        <dbReference type="Rhea" id="RHEA:21672"/>
        <dbReference type="Rhea" id="RHEA-COMP:12125"/>
        <dbReference type="Rhea" id="RHEA-COMP:12126"/>
        <dbReference type="ChEBI" id="CHEBI:57856"/>
        <dbReference type="ChEBI" id="CHEBI:59789"/>
        <dbReference type="ChEBI" id="CHEBI:90510"/>
        <dbReference type="ChEBI" id="CHEBI:90511"/>
        <dbReference type="EC" id="2.1.1.100"/>
    </reaction>
</comment>
<evidence type="ECO:0000313" key="7">
    <source>
        <dbReference type="Proteomes" id="UP000749646"/>
    </source>
</evidence>